<dbReference type="InterPro" id="IPR035892">
    <property type="entry name" value="C2_domain_sf"/>
</dbReference>
<dbReference type="InterPro" id="IPR037724">
    <property type="entry name" value="C2E_Ferlin"/>
</dbReference>
<dbReference type="RefSeq" id="XP_060539341.1">
    <property type="nucleotide sequence ID" value="XM_060683358.1"/>
</dbReference>
<dbReference type="PANTHER" id="PTHR12546">
    <property type="entry name" value="FER-1-LIKE"/>
    <property type="match status" value="1"/>
</dbReference>
<protein>
    <submittedName>
        <fullName evidence="15">Myoferlin-like</fullName>
    </submittedName>
</protein>
<dbReference type="SMART" id="SM01202">
    <property type="entry name" value="FerI"/>
    <property type="match status" value="1"/>
</dbReference>
<dbReference type="InterPro" id="IPR012968">
    <property type="entry name" value="FerIin_dom"/>
</dbReference>
<dbReference type="InterPro" id="IPR000008">
    <property type="entry name" value="C2_dom"/>
</dbReference>
<evidence type="ECO:0000313" key="15">
    <source>
        <dbReference type="RefSeq" id="XP_060539341.1"/>
    </source>
</evidence>
<evidence type="ECO:0000256" key="6">
    <source>
        <dbReference type="ARBA" id="ARBA00022723"/>
    </source>
</evidence>
<feature type="compositionally biased region" description="Pro residues" evidence="11">
    <location>
        <begin position="2132"/>
        <end position="2153"/>
    </location>
</feature>
<feature type="domain" description="C2" evidence="13">
    <location>
        <begin position="323"/>
        <end position="458"/>
    </location>
</feature>
<evidence type="ECO:0000256" key="10">
    <source>
        <dbReference type="ARBA" id="ARBA00023136"/>
    </source>
</evidence>
<evidence type="ECO:0000256" key="11">
    <source>
        <dbReference type="SAM" id="MobiDB-lite"/>
    </source>
</evidence>
<dbReference type="SMART" id="SM01200">
    <property type="entry name" value="FerA"/>
    <property type="match status" value="1"/>
</dbReference>
<dbReference type="CDD" id="cd04017">
    <property type="entry name" value="C2D_Ferlin"/>
    <property type="match status" value="1"/>
</dbReference>
<keyword evidence="7" id="KW-0677">Repeat</keyword>
<feature type="compositionally biased region" description="Low complexity" evidence="11">
    <location>
        <begin position="2154"/>
        <end position="2165"/>
    </location>
</feature>
<dbReference type="Pfam" id="PF08165">
    <property type="entry name" value="FerA"/>
    <property type="match status" value="1"/>
</dbReference>
<evidence type="ECO:0000256" key="7">
    <source>
        <dbReference type="ARBA" id="ARBA00022737"/>
    </source>
</evidence>
<dbReference type="Pfam" id="PF08150">
    <property type="entry name" value="FerB"/>
    <property type="match status" value="1"/>
</dbReference>
<evidence type="ECO:0000256" key="2">
    <source>
        <dbReference type="ARBA" id="ARBA00004236"/>
    </source>
</evidence>
<feature type="domain" description="C2" evidence="13">
    <location>
        <begin position="168"/>
        <end position="286"/>
    </location>
</feature>
<evidence type="ECO:0000256" key="8">
    <source>
        <dbReference type="ARBA" id="ARBA00022837"/>
    </source>
</evidence>
<dbReference type="SMART" id="SM00694">
    <property type="entry name" value="DysFC"/>
    <property type="match status" value="2"/>
</dbReference>
<evidence type="ECO:0000256" key="1">
    <source>
        <dbReference type="ARBA" id="ARBA00004167"/>
    </source>
</evidence>
<feature type="domain" description="C2" evidence="13">
    <location>
        <begin position="1256"/>
        <end position="1390"/>
    </location>
</feature>
<feature type="domain" description="C2" evidence="13">
    <location>
        <begin position="1092"/>
        <end position="1228"/>
    </location>
</feature>
<dbReference type="Pfam" id="PF16165">
    <property type="entry name" value="Ferlin_C"/>
    <property type="match status" value="1"/>
</dbReference>
<dbReference type="InterPro" id="IPR055072">
    <property type="entry name" value="Ferlin_DSRM"/>
</dbReference>
<evidence type="ECO:0000256" key="5">
    <source>
        <dbReference type="ARBA" id="ARBA00022692"/>
    </source>
</evidence>
<feature type="compositionally biased region" description="Basic residues" evidence="11">
    <location>
        <begin position="2099"/>
        <end position="2126"/>
    </location>
</feature>
<evidence type="ECO:0000256" key="9">
    <source>
        <dbReference type="ARBA" id="ARBA00022989"/>
    </source>
</evidence>
<dbReference type="PANTHER" id="PTHR12546:SF34">
    <property type="entry name" value="FER-1-LIKE PROTEIN 5"/>
    <property type="match status" value="1"/>
</dbReference>
<dbReference type="CDD" id="cd04011">
    <property type="entry name" value="C2B_Ferlin"/>
    <property type="match status" value="1"/>
</dbReference>
<dbReference type="GeneID" id="117659269"/>
<dbReference type="InterPro" id="IPR037725">
    <property type="entry name" value="C2F_Ferlin"/>
</dbReference>
<keyword evidence="10 12" id="KW-0472">Membrane</keyword>
<dbReference type="Pfam" id="PF00168">
    <property type="entry name" value="C2"/>
    <property type="match status" value="5"/>
</dbReference>
<feature type="region of interest" description="Disordered" evidence="11">
    <location>
        <begin position="2082"/>
        <end position="2273"/>
    </location>
</feature>
<feature type="transmembrane region" description="Helical" evidence="12">
    <location>
        <begin position="1992"/>
        <end position="2008"/>
    </location>
</feature>
<dbReference type="SMART" id="SM01201">
    <property type="entry name" value="FerB"/>
    <property type="match status" value="1"/>
</dbReference>
<dbReference type="PROSITE" id="PS50004">
    <property type="entry name" value="C2"/>
    <property type="match status" value="7"/>
</dbReference>
<dbReference type="CDD" id="cd08374">
    <property type="entry name" value="C2F_Ferlin"/>
    <property type="match status" value="1"/>
</dbReference>
<sequence>MLHIVILSAHVPPEHAIQPNTFVVGTFRGIERSTRVMQKDQNPIWNETLMWYLDEELLDNSSVAVVKLLEWGTKIQNRDFGSADVDLGGAAEKPNVMIIKKNQRLQNNSLQPTGCTITLKICFSPPEPKMVTHRRKHNLKKLIFCPVFAKTSVIEEFTLKETEAPQVPAPTSTTMKELSNKKQLFQVRVIIIECRQLQENNVKPVVKVTIGDYTFRTRIRRGNNPYYNETFVQNFNETPLHLFDQFITIQVLNSRSVRADAFIGVFKIEMGLVYDSPGHALISKWLSLYDPGNLNAGFKGYVKVTLCVLGAGDRAPDFDQPADTGDLESNLLQLASVPAARTASLQLYIYRAEDVPQIQDGTLTPFTASPVDPLSISVDPSLEVNFAGRVLRTKVIFGDTNPVWNQVLCFPMQLPSICDLIKLTIMDGAEEGDGLVLGTAFLSLTQISCAGAGTKKETSGFLPSFGPSFLTFYGSQKEFLNPAEAPEKRGIEAEEGTTYRGRVLTELRTIREPIPVQKIDDIPGETVKKMQYFLPQFRYGLCVVFYSATMLADITEPIQFEVSLGNYGNKFDETCKPFASTTQYCHAVYDGNFYYYLPWYDTKPMVTITSFWEDVSYRVACTNTLQFIHKRLKTNLDSLKTIRLPHDPLVAAVWKKLQKELVEDCKKPLPALDIQKAVTVLDKQLWKLRVRVLQEISKAAEKTNWKTPLQKLIPKVEGWLNRIASIAIETQISIPDVVIWMLWDDRRVAYARVKSQSIMFSKDGPYARGNLCGKTHTLFLKDMQSKTNYNPIPAVLRVRMWMGRMADCADFMRCCEGRVAVYAETYENQKKTHGIWGVMDLMPHPNFSDVAGQVSLPKDKFQLPTGWQWDGEWAVEPQRRLLLDKETNYSEVLQEVYENQSRQPSRRWKPAKIPYSNASGTPSPKKEDILCPPGWIFVEEWKVELNRAVDDAGWEYGIAIPPADFPHSWNAAEKTYHTHRRRRWLRKRFRNLGRETRQNQMAAFLQLHSDVKPKEDVWEYAPLYGWRFHLQREPDDVFRRRCWRRKLAPVAPSLVAPIFYLEGSLGVEVGGRQKKKKPEAGRKDEKEEIELELPASQGLLKMNTPLLFCVFKNPVYFQLRCYMYQARDLLGSIVKGTADPVAHVSFLHMSHCTHIINGTLHPCWDETLLFEDVLIYGDPHGTLQDPPIVAVEIFDYDSSARSNDFMGRCICIPIVCLDLNLRKIPRLQKHPINKNEEENGYLMAAFELLLDRKDGSMGKLPPPTWKDGVYTIPKGIRPILRLMAVEILAWGLRDMKNYNLMIVNNPSLIVECGGESIQTTTIRNFQEYPNFSINVYLMKVYLPVDEDYSPPIELKVIDHRDFGYKPVVGQATVRSLSQYYCNPLEESKVHNLPPRVTKKVKTKMKLSSFKLWSWRKTKEKKEEEEEEEEEEIDWWSKYYATMGDLSKSGHYLEKGYDSIKIYNCELEEVPEFHGLQDFCQTFQLYRGKVQDDDPVVGGEFKGLFRIYPLPEDPRILPPPRQFQELPANTSQDCLVRLYIIRAFNLQPKDRNGLCDPYVKIKLGKERMADREDYIPNTLDPVFGRTYELTCTIPLEKDLKISIFDFDLFSSDDIVGDTTIDLEDRLMSHYGANCGLPQTYCVAGPTQWRDQLLPSELLENHTQAKNLPQTDISEDGSKAVFMGRTYLLSDFEINIPSHGHLGPAKERMALHLLRTCGLVSEHVETRTLYDSALPGIDQGKLQMWVDIFPLYLGDPGPPFDITPRKPRKYELRCIIWNTKDVDLEDTNIFGDKMSDIYVKGWMDGQEEDKQRTDVHYRSLAGEGNFNWRFIFTLDYLPMEQVCVLTKKQHFWSLDETMQKVPPKLIIQVWDNDKFSADDFIGNLEMNLTSIPRPAKRPRHCSLKVLQDDSGKSSSSAPFRRRRQKCISLFTQRNMRGWWPCIVFEKDKPRVSGKIEMSLELLTDLEADELPAGRGREEPNANPFLKPPERPETSFLWFTAPLKSIHFIIWQKSKWKILILIGILLVIWLLVDFIYAAPGYLAMKLVNPMKFHGPSWSKQSPKNNIDTSFQITWTTSEIKQAISKVSLPSATPKKGPPGAPKKGRLGAPKKGRPGAPKKGRPGAPKKGRPGAPKKGPPGAPKKRPPGAPMKNPPAVPKKVPTTVLKKTSSAAPSKVPTAMLKKVSTTTLKKVPTTTLKKAKPTTLKKVKPTTLKKVSPPTSKKPSPSKKTPKATVPKPPQPTTKKLWPTSPKKKPAPPSKFPTPKNRLITPKTPPK</sequence>
<keyword evidence="14" id="KW-1185">Reference proteome</keyword>
<dbReference type="Pfam" id="PF22901">
    <property type="entry name" value="dsrm_Ferlin"/>
    <property type="match status" value="1"/>
</dbReference>
<dbReference type="InterPro" id="IPR032362">
    <property type="entry name" value="Ferlin_C"/>
</dbReference>
<feature type="region of interest" description="Disordered" evidence="11">
    <location>
        <begin position="903"/>
        <end position="924"/>
    </location>
</feature>
<keyword evidence="9 12" id="KW-1133">Transmembrane helix</keyword>
<name>A0ABM3YT94_PANGU</name>
<keyword evidence="8" id="KW-0106">Calcium</keyword>
<comment type="similarity">
    <text evidence="3">Belongs to the ferlin family.</text>
</comment>
<evidence type="ECO:0000313" key="14">
    <source>
        <dbReference type="Proteomes" id="UP001652622"/>
    </source>
</evidence>
<evidence type="ECO:0000259" key="13">
    <source>
        <dbReference type="PROSITE" id="PS50004"/>
    </source>
</evidence>
<evidence type="ECO:0000256" key="3">
    <source>
        <dbReference type="ARBA" id="ARBA00007561"/>
    </source>
</evidence>
<dbReference type="Gene3D" id="2.60.40.150">
    <property type="entry name" value="C2 domain"/>
    <property type="match status" value="6"/>
</dbReference>
<evidence type="ECO:0000256" key="4">
    <source>
        <dbReference type="ARBA" id="ARBA00022475"/>
    </source>
</evidence>
<evidence type="ECO:0000256" key="12">
    <source>
        <dbReference type="SAM" id="Phobius"/>
    </source>
</evidence>
<dbReference type="SUPFAM" id="SSF49562">
    <property type="entry name" value="C2 domain (Calcium/lipid-binding domain, CaLB)"/>
    <property type="match status" value="7"/>
</dbReference>
<dbReference type="InterPro" id="IPR037723">
    <property type="entry name" value="C2D_Ferlin"/>
</dbReference>
<dbReference type="InterPro" id="IPR012561">
    <property type="entry name" value="Ferlin_B-domain"/>
</dbReference>
<feature type="domain" description="C2" evidence="13">
    <location>
        <begin position="1"/>
        <end position="100"/>
    </location>
</feature>
<organism evidence="14 15">
    <name type="scientific">Pantherophis guttatus</name>
    <name type="common">Corn snake</name>
    <name type="synonym">Elaphe guttata</name>
    <dbReference type="NCBI Taxonomy" id="94885"/>
    <lineage>
        <taxon>Eukaryota</taxon>
        <taxon>Metazoa</taxon>
        <taxon>Chordata</taxon>
        <taxon>Craniata</taxon>
        <taxon>Vertebrata</taxon>
        <taxon>Euteleostomi</taxon>
        <taxon>Lepidosauria</taxon>
        <taxon>Squamata</taxon>
        <taxon>Bifurcata</taxon>
        <taxon>Unidentata</taxon>
        <taxon>Episquamata</taxon>
        <taxon>Toxicofera</taxon>
        <taxon>Serpentes</taxon>
        <taxon>Colubroidea</taxon>
        <taxon>Colubridae</taxon>
        <taxon>Colubrinae</taxon>
        <taxon>Pantherophis</taxon>
    </lineage>
</organism>
<feature type="compositionally biased region" description="Low complexity" evidence="11">
    <location>
        <begin position="2207"/>
        <end position="2221"/>
    </location>
</feature>
<dbReference type="CDD" id="cd04037">
    <property type="entry name" value="C2E_Ferlin"/>
    <property type="match status" value="1"/>
</dbReference>
<dbReference type="InterPro" id="IPR037720">
    <property type="entry name" value="C2B_Ferlin"/>
</dbReference>
<feature type="compositionally biased region" description="Basic residues" evidence="11">
    <location>
        <begin position="2195"/>
        <end position="2206"/>
    </location>
</feature>
<keyword evidence="5 12" id="KW-0812">Transmembrane</keyword>
<proteinExistence type="inferred from homology"/>
<gene>
    <name evidence="15" type="primary">LOC117659269</name>
</gene>
<reference evidence="15" key="1">
    <citation type="submission" date="2025-08" db="UniProtKB">
        <authorList>
            <consortium name="RefSeq"/>
        </authorList>
    </citation>
    <scope>IDENTIFICATION</scope>
    <source>
        <tissue evidence="15">Blood</tissue>
    </source>
</reference>
<comment type="subcellular location">
    <subcellularLocation>
        <location evidence="2">Cell membrane</location>
    </subcellularLocation>
    <subcellularLocation>
        <location evidence="1">Membrane</location>
        <topology evidence="1">Single-pass membrane protein</topology>
    </subcellularLocation>
</comment>
<dbReference type="Pfam" id="PF08151">
    <property type="entry name" value="FerI"/>
    <property type="match status" value="1"/>
</dbReference>
<accession>A0ABM3YT94</accession>
<dbReference type="SMART" id="SM00239">
    <property type="entry name" value="C2"/>
    <property type="match status" value="6"/>
</dbReference>
<dbReference type="InterPro" id="IPR012560">
    <property type="entry name" value="Ferlin_A-domain"/>
</dbReference>
<feature type="domain" description="C2" evidence="13">
    <location>
        <begin position="1750"/>
        <end position="1901"/>
    </location>
</feature>
<keyword evidence="6" id="KW-0479">Metal-binding</keyword>
<dbReference type="Proteomes" id="UP001652622">
    <property type="component" value="Unplaced"/>
</dbReference>
<feature type="compositionally biased region" description="Low complexity" evidence="11">
    <location>
        <begin position="2178"/>
        <end position="2194"/>
    </location>
</feature>
<feature type="transmembrane region" description="Helical" evidence="12">
    <location>
        <begin position="2015"/>
        <end position="2039"/>
    </location>
</feature>
<dbReference type="SMART" id="SM00693">
    <property type="entry name" value="DysFN"/>
    <property type="match status" value="2"/>
</dbReference>
<dbReference type="InterPro" id="IPR006614">
    <property type="entry name" value="Peroxin/Ferlin"/>
</dbReference>
<feature type="domain" description="C2" evidence="13">
    <location>
        <begin position="1514"/>
        <end position="1634"/>
    </location>
</feature>
<dbReference type="InterPro" id="IPR037721">
    <property type="entry name" value="Ferlin"/>
</dbReference>
<keyword evidence="4" id="KW-1003">Cell membrane</keyword>